<dbReference type="PANTHER" id="PTHR30250">
    <property type="entry name" value="PST FAMILY PREDICTED COLANIC ACID TRANSPORTER"/>
    <property type="match status" value="1"/>
</dbReference>
<keyword evidence="3 6" id="KW-0812">Transmembrane</keyword>
<feature type="transmembrane region" description="Helical" evidence="6">
    <location>
        <begin position="387"/>
        <end position="406"/>
    </location>
</feature>
<proteinExistence type="predicted"/>
<gene>
    <name evidence="7" type="ORF">C7444_109134</name>
</gene>
<dbReference type="PANTHER" id="PTHR30250:SF11">
    <property type="entry name" value="O-ANTIGEN TRANSPORTER-RELATED"/>
    <property type="match status" value="1"/>
</dbReference>
<evidence type="ECO:0000313" key="7">
    <source>
        <dbReference type="EMBL" id="PXW95564.1"/>
    </source>
</evidence>
<sequence>MSQRFGGRTMARAAVLVTGSTYVAYAAGLLASTLVARALGPADYGRYAYVLWLSGLLVMVMNNGLTTTVIRFVSELLGRGAPVQARSLGRRLARWQAASVLLAGLGLMAVLPWLRPTGWSEDLALFAAIVLAAAVGKAAYLFGVSVAKGHGRFDLEAMSVTLLALANVLGVVGLALLGRGLVDMLLLFVLVSLAHPPLLWWLQRRRPGSADEAAAPDAGAPVQAESESALMARVRLHFGWTVALTLVAALSNKAIETFLLNRHAGAETVAYFSIAVALTRGGVDLLSSGLNSILMPLMAHGYGQGGTQRAGRITADAVRLFHFLGLLLAGVGVLWAPPMVLLMYGQSYQPAVLALQVMVVVGGFTLSTGAFGALLSISDHQKARTAVVALSIAVSGVVALLLVPRWGLGGALVSHLVSTLVVFGLTAAVVVRTMGVRLHLLRLVRLTLAALLAGAAAALLLALDRGHGMHLLAGVLYAALMVLLSVRLRAWHADDAALLEGLAARLPPVRHFSRFIVRWSA</sequence>
<organism evidence="7 8">
    <name type="scientific">Sphaerotilus hippei</name>
    <dbReference type="NCBI Taxonomy" id="744406"/>
    <lineage>
        <taxon>Bacteria</taxon>
        <taxon>Pseudomonadati</taxon>
        <taxon>Pseudomonadota</taxon>
        <taxon>Betaproteobacteria</taxon>
        <taxon>Burkholderiales</taxon>
        <taxon>Sphaerotilaceae</taxon>
        <taxon>Sphaerotilus</taxon>
    </lineage>
</organism>
<feature type="transmembrane region" description="Helical" evidence="6">
    <location>
        <begin position="443"/>
        <end position="463"/>
    </location>
</feature>
<feature type="transmembrane region" description="Helical" evidence="6">
    <location>
        <begin position="50"/>
        <end position="74"/>
    </location>
</feature>
<dbReference type="RefSeq" id="WP_110400990.1">
    <property type="nucleotide sequence ID" value="NZ_QJJS01000009.1"/>
</dbReference>
<dbReference type="Pfam" id="PF01943">
    <property type="entry name" value="Polysacc_synt"/>
    <property type="match status" value="1"/>
</dbReference>
<feature type="transmembrane region" description="Helical" evidence="6">
    <location>
        <begin position="351"/>
        <end position="375"/>
    </location>
</feature>
<evidence type="ECO:0000256" key="3">
    <source>
        <dbReference type="ARBA" id="ARBA00022692"/>
    </source>
</evidence>
<evidence type="ECO:0000256" key="6">
    <source>
        <dbReference type="SAM" id="Phobius"/>
    </source>
</evidence>
<reference evidence="7 8" key="1">
    <citation type="submission" date="2018-05" db="EMBL/GenBank/DDBJ databases">
        <title>Genomic Encyclopedia of Type Strains, Phase IV (KMG-IV): sequencing the most valuable type-strain genomes for metagenomic binning, comparative biology and taxonomic classification.</title>
        <authorList>
            <person name="Goeker M."/>
        </authorList>
    </citation>
    <scope>NUCLEOTIDE SEQUENCE [LARGE SCALE GENOMIC DNA]</scope>
    <source>
        <strain evidence="7 8">DSM 566</strain>
    </source>
</reference>
<accession>A0A318H3K2</accession>
<evidence type="ECO:0000313" key="8">
    <source>
        <dbReference type="Proteomes" id="UP000247811"/>
    </source>
</evidence>
<feature type="transmembrane region" description="Helical" evidence="6">
    <location>
        <begin position="159"/>
        <end position="178"/>
    </location>
</feature>
<feature type="transmembrane region" description="Helical" evidence="6">
    <location>
        <begin position="95"/>
        <end position="114"/>
    </location>
</feature>
<dbReference type="Proteomes" id="UP000247811">
    <property type="component" value="Unassembled WGS sequence"/>
</dbReference>
<keyword evidence="2" id="KW-1003">Cell membrane</keyword>
<feature type="transmembrane region" description="Helical" evidence="6">
    <location>
        <begin position="320"/>
        <end position="345"/>
    </location>
</feature>
<dbReference type="GO" id="GO:0005886">
    <property type="term" value="C:plasma membrane"/>
    <property type="evidence" value="ECO:0007669"/>
    <property type="project" value="UniProtKB-SubCell"/>
</dbReference>
<evidence type="ECO:0000256" key="2">
    <source>
        <dbReference type="ARBA" id="ARBA00022475"/>
    </source>
</evidence>
<dbReference type="EMBL" id="QJJS01000009">
    <property type="protein sequence ID" value="PXW95564.1"/>
    <property type="molecule type" value="Genomic_DNA"/>
</dbReference>
<dbReference type="InterPro" id="IPR050833">
    <property type="entry name" value="Poly_Biosynth_Transport"/>
</dbReference>
<feature type="transmembrane region" description="Helical" evidence="6">
    <location>
        <begin position="184"/>
        <end position="202"/>
    </location>
</feature>
<name>A0A318H3K2_9BURK</name>
<keyword evidence="5 6" id="KW-0472">Membrane</keyword>
<comment type="caution">
    <text evidence="7">The sequence shown here is derived from an EMBL/GenBank/DDBJ whole genome shotgun (WGS) entry which is preliminary data.</text>
</comment>
<feature type="transmembrane region" description="Helical" evidence="6">
    <location>
        <begin position="469"/>
        <end position="486"/>
    </location>
</feature>
<evidence type="ECO:0000256" key="5">
    <source>
        <dbReference type="ARBA" id="ARBA00023136"/>
    </source>
</evidence>
<feature type="transmembrane region" description="Helical" evidence="6">
    <location>
        <begin position="126"/>
        <end position="147"/>
    </location>
</feature>
<evidence type="ECO:0000256" key="4">
    <source>
        <dbReference type="ARBA" id="ARBA00022989"/>
    </source>
</evidence>
<evidence type="ECO:0000256" key="1">
    <source>
        <dbReference type="ARBA" id="ARBA00004651"/>
    </source>
</evidence>
<protein>
    <submittedName>
        <fullName evidence="7">O-antigen/teichoic acid export membrane protein</fullName>
    </submittedName>
</protein>
<dbReference type="InterPro" id="IPR002797">
    <property type="entry name" value="Polysacc_synth"/>
</dbReference>
<feature type="transmembrane region" description="Helical" evidence="6">
    <location>
        <begin position="412"/>
        <end position="431"/>
    </location>
</feature>
<keyword evidence="8" id="KW-1185">Reference proteome</keyword>
<comment type="subcellular location">
    <subcellularLocation>
        <location evidence="1">Cell membrane</location>
        <topology evidence="1">Multi-pass membrane protein</topology>
    </subcellularLocation>
</comment>
<dbReference type="OrthoDB" id="103403at2"/>
<keyword evidence="4 6" id="KW-1133">Transmembrane helix</keyword>
<dbReference type="AlphaFoldDB" id="A0A318H3K2"/>